<reference evidence="5 6" key="1">
    <citation type="submission" date="2022-12" db="EMBL/GenBank/DDBJ databases">
        <title>Chromosome-scale assembly of the Ensete ventricosum genome.</title>
        <authorList>
            <person name="Dussert Y."/>
            <person name="Stocks J."/>
            <person name="Wendawek A."/>
            <person name="Woldeyes F."/>
            <person name="Nichols R.A."/>
            <person name="Borrell J.S."/>
        </authorList>
    </citation>
    <scope>NUCLEOTIDE SEQUENCE [LARGE SCALE GENOMIC DNA]</scope>
    <source>
        <strain evidence="6">cv. Maze</strain>
        <tissue evidence="5">Seeds</tissue>
    </source>
</reference>
<dbReference type="InterPro" id="IPR001841">
    <property type="entry name" value="Znf_RING"/>
</dbReference>
<evidence type="ECO:0000313" key="6">
    <source>
        <dbReference type="Proteomes" id="UP001222027"/>
    </source>
</evidence>
<evidence type="ECO:0000256" key="3">
    <source>
        <dbReference type="SAM" id="MobiDB-lite"/>
    </source>
</evidence>
<feature type="compositionally biased region" description="Basic and acidic residues" evidence="3">
    <location>
        <begin position="794"/>
        <end position="819"/>
    </location>
</feature>
<keyword evidence="6" id="KW-1185">Reference proteome</keyword>
<proteinExistence type="predicted"/>
<dbReference type="GO" id="GO:0008270">
    <property type="term" value="F:zinc ion binding"/>
    <property type="evidence" value="ECO:0007669"/>
    <property type="project" value="UniProtKB-KW"/>
</dbReference>
<dbReference type="PANTHER" id="PTHR46405:SF2">
    <property type="entry name" value="OS05G0141500 PROTEIN"/>
    <property type="match status" value="1"/>
</dbReference>
<dbReference type="Proteomes" id="UP001222027">
    <property type="component" value="Unassembled WGS sequence"/>
</dbReference>
<dbReference type="CDD" id="cd23128">
    <property type="entry name" value="RING-HC_MIP1-like"/>
    <property type="match status" value="1"/>
</dbReference>
<keyword evidence="2" id="KW-0175">Coiled coil</keyword>
<dbReference type="InterPro" id="IPR046934">
    <property type="entry name" value="PIR2-like"/>
</dbReference>
<dbReference type="AlphaFoldDB" id="A0AAV8Q192"/>
<dbReference type="SUPFAM" id="SSF57850">
    <property type="entry name" value="RING/U-box"/>
    <property type="match status" value="1"/>
</dbReference>
<evidence type="ECO:0000256" key="2">
    <source>
        <dbReference type="SAM" id="Coils"/>
    </source>
</evidence>
<keyword evidence="1" id="KW-0479">Metal-binding</keyword>
<organism evidence="5 6">
    <name type="scientific">Ensete ventricosum</name>
    <name type="common">Abyssinian banana</name>
    <name type="synonym">Musa ensete</name>
    <dbReference type="NCBI Taxonomy" id="4639"/>
    <lineage>
        <taxon>Eukaryota</taxon>
        <taxon>Viridiplantae</taxon>
        <taxon>Streptophyta</taxon>
        <taxon>Embryophyta</taxon>
        <taxon>Tracheophyta</taxon>
        <taxon>Spermatophyta</taxon>
        <taxon>Magnoliopsida</taxon>
        <taxon>Liliopsida</taxon>
        <taxon>Zingiberales</taxon>
        <taxon>Musaceae</taxon>
        <taxon>Ensete</taxon>
    </lineage>
</organism>
<dbReference type="Pfam" id="PF20235">
    <property type="entry name" value="PIR2-like_helical"/>
    <property type="match status" value="1"/>
</dbReference>
<dbReference type="InterPro" id="IPR046527">
    <property type="entry name" value="PIR2-like_helical"/>
</dbReference>
<comment type="caution">
    <text evidence="5">The sequence shown here is derived from an EMBL/GenBank/DDBJ whole genome shotgun (WGS) entry which is preliminary data.</text>
</comment>
<dbReference type="PANTHER" id="PTHR46405">
    <property type="entry name" value="OS05G0141500 PROTEIN"/>
    <property type="match status" value="1"/>
</dbReference>
<gene>
    <name evidence="5" type="ORF">OPV22_028763</name>
</gene>
<feature type="domain" description="RING-type" evidence="4">
    <location>
        <begin position="911"/>
        <end position="951"/>
    </location>
</feature>
<dbReference type="EMBL" id="JAQQAF010000008">
    <property type="protein sequence ID" value="KAJ8466211.1"/>
    <property type="molecule type" value="Genomic_DNA"/>
</dbReference>
<dbReference type="Pfam" id="PF13920">
    <property type="entry name" value="zf-C3HC4_3"/>
    <property type="match status" value="1"/>
</dbReference>
<dbReference type="Gene3D" id="3.30.40.10">
    <property type="entry name" value="Zinc/RING finger domain, C3HC4 (zinc finger)"/>
    <property type="match status" value="1"/>
</dbReference>
<protein>
    <recommendedName>
        <fullName evidence="4">RING-type domain-containing protein</fullName>
    </recommendedName>
</protein>
<feature type="region of interest" description="Disordered" evidence="3">
    <location>
        <begin position="794"/>
        <end position="824"/>
    </location>
</feature>
<feature type="coiled-coil region" evidence="2">
    <location>
        <begin position="648"/>
        <end position="717"/>
    </location>
</feature>
<keyword evidence="1" id="KW-0862">Zinc</keyword>
<name>A0AAV8Q192_ENSVE</name>
<keyword evidence="1" id="KW-0863">Zinc-finger</keyword>
<dbReference type="InterPro" id="IPR013083">
    <property type="entry name" value="Znf_RING/FYVE/PHD"/>
</dbReference>
<evidence type="ECO:0000259" key="4">
    <source>
        <dbReference type="PROSITE" id="PS50089"/>
    </source>
</evidence>
<evidence type="ECO:0000256" key="1">
    <source>
        <dbReference type="PROSITE-ProRule" id="PRU00175"/>
    </source>
</evidence>
<sequence>MHQPTEQVDACVQLECVDGARRSRWRLGRRGHRRHPAQRRRRGLLGQWLGWSNKGKLGNERRRRSVQIGGGQLATWYICHSSCLGLQSGNIRLYSFSSKSISDKQGFIEEEFIVEMATVLSASSPLNSSIPIQETSSRNKRKFRADPPLADPNTLADALHMELPDYELFPTERSTEIPIPEHNHAGICDVCRTHMFGHKEGLELDEFQDVDWSCLTESQLEDILLSNLDMVFRTAIKMITSHGYTEEIATNAVLSSGLCYGYKDTVSNVVDNALVFLRSGQEVDSSPRDNVAEDLKKLEKSVLADMISVLRDVSPFFSTGDAMWHLLMFDANVSHACAMDSNLSNTVIYDEYLGTSTGSQLESGSVSNNTSPSINTETNVQGPEKLNRIISCPENMQKSNTAKVVGIPSLPCGRFSASNEDGMGPKPKPVKESLISSYNHAQESSVVVSRSSQEEKPVGSRKVHVGSSKREFVLRQKSVHFEKSYRSLGSKAASRACKQSGLSSLILNRKCNPVSDSASMSLKSSSLRIGKAAGINKSTADANLSLSFSDGHSASPSCIPKEISSQLPASSTNTELSLSLPSEINAGVSLKQEPNVNAANYSSIHSDIMCRDWVLEDKKDEKLLVLVPLMHELQAQLQDWTDWAQQKVMQAARRLSKEKAELQTLRQEKEEVARLEKERQTLEENTRKKLAEMELAISKASAQVERANAAAHRLEFENTQLRLGMEAAKLRAAESAANCQEVSRREMKTVKMFQSWEKQQVLFQEELATEKHQLSQLQQQLEQVKKLRDQSEARWRQEEKLKDDALTDANAERKEREQLETSAKSQENALKLEAENVLQRCKNDIRRLEQQIAQLRLVTHSSNIATLRWGTDKSYASRLSDGKRSNDSNISAKIMDTHDLASEDLQRERECVMCLSEEMSVVFLPCAHQVVCTKCNELHEKKGMKDCPSCRTPIQRRVLELAANAVRDNKKNRIVLSPFPFPT</sequence>
<evidence type="ECO:0000313" key="5">
    <source>
        <dbReference type="EMBL" id="KAJ8466211.1"/>
    </source>
</evidence>
<accession>A0AAV8Q192</accession>
<dbReference type="PROSITE" id="PS50089">
    <property type="entry name" value="ZF_RING_2"/>
    <property type="match status" value="1"/>
</dbReference>
<feature type="region of interest" description="Disordered" evidence="3">
    <location>
        <begin position="359"/>
        <end position="380"/>
    </location>
</feature>